<organism evidence="1 2">
    <name type="scientific">Yarrowia lipolytica</name>
    <name type="common">Candida lipolytica</name>
    <dbReference type="NCBI Taxonomy" id="4952"/>
    <lineage>
        <taxon>Eukaryota</taxon>
        <taxon>Fungi</taxon>
        <taxon>Dikarya</taxon>
        <taxon>Ascomycota</taxon>
        <taxon>Saccharomycotina</taxon>
        <taxon>Dipodascomycetes</taxon>
        <taxon>Dipodascales</taxon>
        <taxon>Dipodascales incertae sedis</taxon>
        <taxon>Yarrowia</taxon>
    </lineage>
</organism>
<dbReference type="RefSeq" id="XP_068139608.1">
    <property type="nucleotide sequence ID" value="XM_068283507.1"/>
</dbReference>
<reference evidence="1 2" key="1">
    <citation type="journal article" date="2016" name="PLoS ONE">
        <title>Sequence Assembly of Yarrowia lipolytica Strain W29/CLIB89 Shows Transposable Element Diversity.</title>
        <authorList>
            <person name="Magnan C."/>
            <person name="Yu J."/>
            <person name="Chang I."/>
            <person name="Jahn E."/>
            <person name="Kanomata Y."/>
            <person name="Wu J."/>
            <person name="Zeller M."/>
            <person name="Oakes M."/>
            <person name="Baldi P."/>
            <person name="Sandmeyer S."/>
        </authorList>
    </citation>
    <scope>NUCLEOTIDE SEQUENCE [LARGE SCALE GENOMIC DNA]</scope>
    <source>
        <strain evidence="2">CLIB89(W29)</strain>
    </source>
</reference>
<dbReference type="VEuPathDB" id="FungiDB:YALI0_A06171g"/>
<dbReference type="VEuPathDB" id="FungiDB:YALI1_F37171g"/>
<sequence>MGCNSVLAPQVAAPQAQQQWQPHCQTIHILYPRAVHCHVQVQAAPDLPALPPIEPIAVLAPPATRSPPDYQLYHTYTSTPRNSPATVLLQCDYDELREKTVELRRESSPSTPRSSIGLCTFEAAQKDYFDRLEETAYTEKAGIMGPLTLLLKPEEVIATMTTGCTIGEGTCWRTQLCSRGVYDGAGQS</sequence>
<evidence type="ECO:0000313" key="1">
    <source>
        <dbReference type="EMBL" id="AOW07870.1"/>
    </source>
</evidence>
<accession>A0A1D8NQF9</accession>
<evidence type="ECO:0000313" key="2">
    <source>
        <dbReference type="Proteomes" id="UP000182444"/>
    </source>
</evidence>
<name>A0A1D8NQF9_YARLL</name>
<proteinExistence type="predicted"/>
<protein>
    <submittedName>
        <fullName evidence="1">Uncharacterized protein</fullName>
    </submittedName>
</protein>
<dbReference type="GeneID" id="94584084"/>
<dbReference type="AlphaFoldDB" id="A0A1D8NQF9"/>
<gene>
    <name evidence="1" type="ORF">YALI1_F37171g</name>
</gene>
<dbReference type="EMBL" id="CP017558">
    <property type="protein sequence ID" value="AOW07870.1"/>
    <property type="molecule type" value="Genomic_DNA"/>
</dbReference>
<dbReference type="Proteomes" id="UP000182444">
    <property type="component" value="Chromosome 1F"/>
</dbReference>